<dbReference type="EMBL" id="ANKC01001017">
    <property type="protein sequence ID" value="EPC72826.1"/>
    <property type="molecule type" value="Genomic_DNA"/>
</dbReference>
<dbReference type="PATRIC" id="fig|1256206.3.peg.2148"/>
<dbReference type="AlphaFoldDB" id="S2RMS1"/>
<evidence type="ECO:0000313" key="1">
    <source>
        <dbReference type="EMBL" id="EPC72826.1"/>
    </source>
</evidence>
<organism evidence="1 2">
    <name type="scientific">Lacticaseibacillus paracasei subsp. paracasei Lpp126</name>
    <dbReference type="NCBI Taxonomy" id="1256206"/>
    <lineage>
        <taxon>Bacteria</taxon>
        <taxon>Bacillati</taxon>
        <taxon>Bacillota</taxon>
        <taxon>Bacilli</taxon>
        <taxon>Lactobacillales</taxon>
        <taxon>Lactobacillaceae</taxon>
        <taxon>Lacticaseibacillus</taxon>
    </lineage>
</organism>
<dbReference type="Proteomes" id="UP000014243">
    <property type="component" value="Unassembled WGS sequence"/>
</dbReference>
<proteinExistence type="predicted"/>
<protein>
    <submittedName>
        <fullName evidence="1">Uncharacterized protein</fullName>
    </submittedName>
</protein>
<evidence type="ECO:0000313" key="2">
    <source>
        <dbReference type="Proteomes" id="UP000014243"/>
    </source>
</evidence>
<accession>S2RMS1</accession>
<sequence length="401" mass="46788">MGKTDDQGWQDLLANLNPYREPNTENKGQWRPELEKKIAEYRAMKNENILEGHESFNWLFAEDTQYFNKQLSRDHFTAIQTMVYDGVPAGPIEPTLNRPLIYIANINPAITSCQTEELARADKEGGPVDFHTYARVEDAVWIGDQSTENIIYQQLFLQKKFGSSPKTLKEYLKQNTKRDGYHWYAQHVSELLRALFHADGQCNTNMSIENAKRVLHNYPIQFIELIPYRTQNAKEFLEFLKTNSTMGFQEKSVKAYQNAISQGITMKQLAFKELANGAQVANLPSTQFVLANVIERIRQYYVEKEQLNTSEKLLAPSFIIRGYQKWWKPALQVFLKEKWKYLPEVLKEESNTATLLANMEERFFWTYKSKRNVSVSRANLVRISGITSEDDFWKTFVEPFR</sequence>
<gene>
    <name evidence="1" type="ORF">Lpp126_14096</name>
</gene>
<reference evidence="1 2" key="1">
    <citation type="journal article" date="2013" name="PLoS ONE">
        <title>Lactobacillus paracasei comparative genomics: towards species pan-genome definition and exploitation of diversity.</title>
        <authorList>
            <person name="Smokvina T."/>
            <person name="Wels M."/>
            <person name="Polka J."/>
            <person name="Chervaux C."/>
            <person name="Brisse S."/>
            <person name="Boekhorst J."/>
            <person name="van Hylckama Vlieg J.E."/>
            <person name="Siezen R.J."/>
        </authorList>
    </citation>
    <scope>NUCLEOTIDE SEQUENCE [LARGE SCALE GENOMIC DNA]</scope>
    <source>
        <strain evidence="1 2">Lpp126</strain>
    </source>
</reference>
<name>S2RMS1_LACPA</name>
<comment type="caution">
    <text evidence="1">The sequence shown here is derived from an EMBL/GenBank/DDBJ whole genome shotgun (WGS) entry which is preliminary data.</text>
</comment>